<evidence type="ECO:0000256" key="7">
    <source>
        <dbReference type="ARBA" id="ARBA00023136"/>
    </source>
</evidence>
<keyword evidence="10" id="KW-1185">Reference proteome</keyword>
<dbReference type="InterPro" id="IPR018937">
    <property type="entry name" value="MMgT"/>
</dbReference>
<evidence type="ECO:0000256" key="2">
    <source>
        <dbReference type="ARBA" id="ARBA00006109"/>
    </source>
</evidence>
<comment type="similarity">
    <text evidence="2 8">Belongs to the membrane magnesium transporter (TC 1.A.67) family.</text>
</comment>
<dbReference type="GO" id="GO:0022890">
    <property type="term" value="F:inorganic cation transmembrane transporter activity"/>
    <property type="evidence" value="ECO:0007669"/>
    <property type="project" value="TreeGrafter"/>
</dbReference>
<keyword evidence="8" id="KW-0460">Magnesium</keyword>
<comment type="subcellular location">
    <subcellularLocation>
        <location evidence="1">Endoplasmic reticulum membrane</location>
        <topology evidence="1">Multi-pass membrane protein</topology>
    </subcellularLocation>
    <subcellularLocation>
        <location evidence="8">Golgi apparatus membrane</location>
        <topology evidence="8">Multi-pass membrane protein</topology>
    </subcellularLocation>
    <subcellularLocation>
        <location evidence="8">Early endosome membrane</location>
        <topology evidence="8">Multi-pass membrane protein</topology>
    </subcellularLocation>
</comment>
<name>A0AAV4WXQ9_9ARAC</name>
<reference evidence="9 10" key="1">
    <citation type="submission" date="2021-06" db="EMBL/GenBank/DDBJ databases">
        <title>Caerostris darwini draft genome.</title>
        <authorList>
            <person name="Kono N."/>
            <person name="Arakawa K."/>
        </authorList>
    </citation>
    <scope>NUCLEOTIDE SEQUENCE [LARGE SCALE GENOMIC DNA]</scope>
</reference>
<dbReference type="GO" id="GO:0000139">
    <property type="term" value="C:Golgi membrane"/>
    <property type="evidence" value="ECO:0007669"/>
    <property type="project" value="UniProtKB-SubCell"/>
</dbReference>
<evidence type="ECO:0000256" key="1">
    <source>
        <dbReference type="ARBA" id="ARBA00004477"/>
    </source>
</evidence>
<keyword evidence="8" id="KW-0333">Golgi apparatus</keyword>
<comment type="caution">
    <text evidence="9">The sequence shown here is derived from an EMBL/GenBank/DDBJ whole genome shotgun (WGS) entry which is preliminary data.</text>
</comment>
<dbReference type="GO" id="GO:0072546">
    <property type="term" value="C:EMC complex"/>
    <property type="evidence" value="ECO:0007669"/>
    <property type="project" value="UniProtKB-UniRule"/>
</dbReference>
<dbReference type="Proteomes" id="UP001054837">
    <property type="component" value="Unassembled WGS sequence"/>
</dbReference>
<keyword evidence="8" id="KW-0967">Endosome</keyword>
<feature type="transmembrane region" description="Helical" evidence="8">
    <location>
        <begin position="7"/>
        <end position="27"/>
    </location>
</feature>
<keyword evidence="7 8" id="KW-0472">Membrane</keyword>
<feature type="transmembrane region" description="Helical" evidence="8">
    <location>
        <begin position="47"/>
        <end position="66"/>
    </location>
</feature>
<protein>
    <recommendedName>
        <fullName evidence="8">Membrane magnesium transporter</fullName>
    </recommendedName>
</protein>
<evidence type="ECO:0000256" key="8">
    <source>
        <dbReference type="RuleBase" id="RU367002"/>
    </source>
</evidence>
<sequence>MVRSGLLGNFCIALGLLSLIHAAYSAAQHRAYLRLIEQTFEWLPFDIIAQTILSLLLALWGVTVIAGEFKEIRAVTELENKTFEVIGNRPSFYTFSHRGKVLSTVYSQGHP</sequence>
<keyword evidence="6 8" id="KW-1133">Transmembrane helix</keyword>
<dbReference type="PANTHER" id="PTHR21181">
    <property type="match status" value="1"/>
</dbReference>
<dbReference type="PANTHER" id="PTHR21181:SF7">
    <property type="entry name" value="ER MEMBRANE PROTEIN COMPLEX SUBUNIT 5"/>
    <property type="match status" value="1"/>
</dbReference>
<accession>A0AAV4WXQ9</accession>
<evidence type="ECO:0000313" key="10">
    <source>
        <dbReference type="Proteomes" id="UP001054837"/>
    </source>
</evidence>
<keyword evidence="8" id="KW-0813">Transport</keyword>
<proteinExistence type="inferred from homology"/>
<evidence type="ECO:0000313" key="9">
    <source>
        <dbReference type="EMBL" id="GIY86720.1"/>
    </source>
</evidence>
<comment type="subunit">
    <text evidence="3">Component of the ER membrane protein complex (EMC).</text>
</comment>
<comment type="function">
    <text evidence="8">Part of the endoplasmic reticulum membrane protein complex (EMC) that enables the energy-independent insertion into endoplasmic reticulum membranes of newly synthesized membrane proteins. May be involved in Mg(2+) transport.</text>
</comment>
<keyword evidence="5 8" id="KW-0256">Endoplasmic reticulum</keyword>
<dbReference type="Pfam" id="PF10270">
    <property type="entry name" value="MMgT"/>
    <property type="match status" value="1"/>
</dbReference>
<organism evidence="9 10">
    <name type="scientific">Caerostris darwini</name>
    <dbReference type="NCBI Taxonomy" id="1538125"/>
    <lineage>
        <taxon>Eukaryota</taxon>
        <taxon>Metazoa</taxon>
        <taxon>Ecdysozoa</taxon>
        <taxon>Arthropoda</taxon>
        <taxon>Chelicerata</taxon>
        <taxon>Arachnida</taxon>
        <taxon>Araneae</taxon>
        <taxon>Araneomorphae</taxon>
        <taxon>Entelegynae</taxon>
        <taxon>Araneoidea</taxon>
        <taxon>Araneidae</taxon>
        <taxon>Caerostris</taxon>
    </lineage>
</organism>
<dbReference type="GO" id="GO:0031901">
    <property type="term" value="C:early endosome membrane"/>
    <property type="evidence" value="ECO:0007669"/>
    <property type="project" value="UniProtKB-SubCell"/>
</dbReference>
<dbReference type="AlphaFoldDB" id="A0AAV4WXQ9"/>
<dbReference type="EMBL" id="BPLQ01015237">
    <property type="protein sequence ID" value="GIY86720.1"/>
    <property type="molecule type" value="Genomic_DNA"/>
</dbReference>
<evidence type="ECO:0000256" key="5">
    <source>
        <dbReference type="ARBA" id="ARBA00022824"/>
    </source>
</evidence>
<gene>
    <name evidence="9" type="primary">mmgt1-b</name>
    <name evidence="9" type="ORF">CDAR_427611</name>
</gene>
<evidence type="ECO:0000256" key="6">
    <source>
        <dbReference type="ARBA" id="ARBA00022989"/>
    </source>
</evidence>
<evidence type="ECO:0000256" key="3">
    <source>
        <dbReference type="ARBA" id="ARBA00011276"/>
    </source>
</evidence>
<dbReference type="GO" id="GO:0005886">
    <property type="term" value="C:plasma membrane"/>
    <property type="evidence" value="ECO:0007669"/>
    <property type="project" value="TreeGrafter"/>
</dbReference>
<keyword evidence="4 8" id="KW-0812">Transmembrane</keyword>
<evidence type="ECO:0000256" key="4">
    <source>
        <dbReference type="ARBA" id="ARBA00022692"/>
    </source>
</evidence>